<dbReference type="Proteomes" id="UP000275408">
    <property type="component" value="Unassembled WGS sequence"/>
</dbReference>
<organism evidence="2 3">
    <name type="scientific">Pocillopora damicornis</name>
    <name type="common">Cauliflower coral</name>
    <name type="synonym">Millepora damicornis</name>
    <dbReference type="NCBI Taxonomy" id="46731"/>
    <lineage>
        <taxon>Eukaryota</taxon>
        <taxon>Metazoa</taxon>
        <taxon>Cnidaria</taxon>
        <taxon>Anthozoa</taxon>
        <taxon>Hexacorallia</taxon>
        <taxon>Scleractinia</taxon>
        <taxon>Astrocoeniina</taxon>
        <taxon>Pocilloporidae</taxon>
        <taxon>Pocillopora</taxon>
    </lineage>
</organism>
<dbReference type="Pfam" id="PF05721">
    <property type="entry name" value="PhyH"/>
    <property type="match status" value="1"/>
</dbReference>
<evidence type="ECO:0000256" key="1">
    <source>
        <dbReference type="ARBA" id="ARBA00001962"/>
    </source>
</evidence>
<accession>A0A3M6U125</accession>
<reference evidence="2 3" key="1">
    <citation type="journal article" date="2018" name="Sci. Rep.">
        <title>Comparative analysis of the Pocillopora damicornis genome highlights role of immune system in coral evolution.</title>
        <authorList>
            <person name="Cunning R."/>
            <person name="Bay R.A."/>
            <person name="Gillette P."/>
            <person name="Baker A.C."/>
            <person name="Traylor-Knowles N."/>
        </authorList>
    </citation>
    <scope>NUCLEOTIDE SEQUENCE [LARGE SCALE GENOMIC DNA]</scope>
    <source>
        <strain evidence="2">RSMAS</strain>
        <tissue evidence="2">Whole animal</tissue>
    </source>
</reference>
<dbReference type="EMBL" id="RCHS01002437">
    <property type="protein sequence ID" value="RMX47360.1"/>
    <property type="molecule type" value="Genomic_DNA"/>
</dbReference>
<sequence length="297" mass="34820">MWRNRFRLLSPTRKCCCQFSRNIVTAEQVKTFQDQGVICIRGVFGEWIKRLTKGIERNLENPGKLSEWLKSENSETYYFNDLLNWQQIPEFKEFVFESPAAEIAGKLMDAQFTVFYHEHVFTKDPETTSTTPWHHDQSYYPVDGWKNCSFWIPVTPVSKSSNLTYIGGSHKWGKWFKPKKFVSLQNYKYTKTYNEKVFEDIPEIDSHPDAYNLLSWDLKPGDCLAFHFRILHGAKQRTDPDGRKVVAMRWLGEDATFAERPWEPSPNYSGGLKPGDHFYKSESFPVVWRSEKSNLVT</sequence>
<dbReference type="OrthoDB" id="445007at2759"/>
<keyword evidence="3" id="KW-1185">Reference proteome</keyword>
<gene>
    <name evidence="2" type="ORF">pdam_00012602</name>
</gene>
<comment type="cofactor">
    <cofactor evidence="1">
        <name>Fe cation</name>
        <dbReference type="ChEBI" id="CHEBI:24875"/>
    </cofactor>
</comment>
<proteinExistence type="predicted"/>
<dbReference type="InterPro" id="IPR008775">
    <property type="entry name" value="Phytyl_CoA_dOase-like"/>
</dbReference>
<dbReference type="STRING" id="46731.A0A3M6U125"/>
<name>A0A3M6U125_POCDA</name>
<evidence type="ECO:0008006" key="4">
    <source>
        <dbReference type="Google" id="ProtNLM"/>
    </source>
</evidence>
<protein>
    <recommendedName>
        <fullName evidence="4">Phytanoyl-CoA dioxygenase</fullName>
    </recommendedName>
</protein>
<dbReference type="SUPFAM" id="SSF51197">
    <property type="entry name" value="Clavaminate synthase-like"/>
    <property type="match status" value="1"/>
</dbReference>
<comment type="caution">
    <text evidence="2">The sequence shown here is derived from an EMBL/GenBank/DDBJ whole genome shotgun (WGS) entry which is preliminary data.</text>
</comment>
<dbReference type="PANTHER" id="PTHR20883">
    <property type="entry name" value="PHYTANOYL-COA DIOXYGENASE DOMAIN CONTAINING 1"/>
    <property type="match status" value="1"/>
</dbReference>
<dbReference type="AlphaFoldDB" id="A0A3M6U125"/>
<evidence type="ECO:0000313" key="3">
    <source>
        <dbReference type="Proteomes" id="UP000275408"/>
    </source>
</evidence>
<dbReference type="PANTHER" id="PTHR20883:SF49">
    <property type="entry name" value="PHYTANOYL-COA DIOXYGENASE"/>
    <property type="match status" value="1"/>
</dbReference>
<dbReference type="OMA" id="YCNWQRI"/>
<evidence type="ECO:0000313" key="2">
    <source>
        <dbReference type="EMBL" id="RMX47360.1"/>
    </source>
</evidence>
<dbReference type="Gene3D" id="2.60.120.620">
    <property type="entry name" value="q2cbj1_9rhob like domain"/>
    <property type="match status" value="1"/>
</dbReference>